<gene>
    <name evidence="1" type="ORF">GCM10022233_69460</name>
</gene>
<dbReference type="InterPro" id="IPR045728">
    <property type="entry name" value="DUF6082"/>
</dbReference>
<dbReference type="RefSeq" id="WP_345019034.1">
    <property type="nucleotide sequence ID" value="NZ_BAAAZY010000024.1"/>
</dbReference>
<protein>
    <submittedName>
        <fullName evidence="1">Uncharacterized protein</fullName>
    </submittedName>
</protein>
<proteinExistence type="predicted"/>
<evidence type="ECO:0000313" key="1">
    <source>
        <dbReference type="EMBL" id="GAA4079713.1"/>
    </source>
</evidence>
<name>A0ABP7W2L2_9ACTN</name>
<comment type="caution">
    <text evidence="1">The sequence shown here is derived from an EMBL/GenBank/DDBJ whole genome shotgun (WGS) entry which is preliminary data.</text>
</comment>
<dbReference type="Pfam" id="PF19560">
    <property type="entry name" value="DUF6082"/>
    <property type="match status" value="1"/>
</dbReference>
<reference evidence="2" key="1">
    <citation type="journal article" date="2019" name="Int. J. Syst. Evol. Microbiol.">
        <title>The Global Catalogue of Microorganisms (GCM) 10K type strain sequencing project: providing services to taxonomists for standard genome sequencing and annotation.</title>
        <authorList>
            <consortium name="The Broad Institute Genomics Platform"/>
            <consortium name="The Broad Institute Genome Sequencing Center for Infectious Disease"/>
            <person name="Wu L."/>
            <person name="Ma J."/>
        </authorList>
    </citation>
    <scope>NUCLEOTIDE SEQUENCE [LARGE SCALE GENOMIC DNA]</scope>
    <source>
        <strain evidence="2">JCM 16925</strain>
    </source>
</reference>
<dbReference type="EMBL" id="BAAAZY010000024">
    <property type="protein sequence ID" value="GAA4079713.1"/>
    <property type="molecule type" value="Genomic_DNA"/>
</dbReference>
<accession>A0ABP7W2L2</accession>
<organism evidence="1 2">
    <name type="scientific">Streptomyces shaanxiensis</name>
    <dbReference type="NCBI Taxonomy" id="653357"/>
    <lineage>
        <taxon>Bacteria</taxon>
        <taxon>Bacillati</taxon>
        <taxon>Actinomycetota</taxon>
        <taxon>Actinomycetes</taxon>
        <taxon>Kitasatosporales</taxon>
        <taxon>Streptomycetaceae</taxon>
        <taxon>Streptomyces</taxon>
    </lineage>
</organism>
<sequence length="168" mass="18867">MSASRFLTGFSEGLAEARRGRASRGAVRHLAKEWWRHQDDHVTSLVSVHDMRLGLLGEAINNPDLAAALDVYGSAIPAAKRQLFLFVEAVYRTYLLEWRVGGMTLEELYGNLRIFFRNPSFREHWEATRPHRASLARDSAEACCGCVADELAVQSSFAQPLCHRHAEA</sequence>
<evidence type="ECO:0000313" key="2">
    <source>
        <dbReference type="Proteomes" id="UP001499984"/>
    </source>
</evidence>
<dbReference type="Proteomes" id="UP001499984">
    <property type="component" value="Unassembled WGS sequence"/>
</dbReference>
<keyword evidence="2" id="KW-1185">Reference proteome</keyword>